<dbReference type="AlphaFoldDB" id="A0A1M6WRY3"/>
<reference evidence="1 2" key="1">
    <citation type="submission" date="2016-11" db="EMBL/GenBank/DDBJ databases">
        <authorList>
            <person name="Jaros S."/>
            <person name="Januszkiewicz K."/>
            <person name="Wedrychowicz H."/>
        </authorList>
    </citation>
    <scope>NUCLEOTIDE SEQUENCE [LARGE SCALE GENOMIC DNA]</scope>
    <source>
        <strain evidence="1 2">DSM 43832</strain>
    </source>
</reference>
<accession>A0A1M6WRY3</accession>
<evidence type="ECO:0000313" key="2">
    <source>
        <dbReference type="Proteomes" id="UP000184363"/>
    </source>
</evidence>
<proteinExistence type="predicted"/>
<sequence>MIDRIRRTVRRLDEWTLFAFNPPPALRRR</sequence>
<keyword evidence="2" id="KW-1185">Reference proteome</keyword>
<dbReference type="STRING" id="1848.SAMN05443637_11573"/>
<name>A0A1M6WRY3_PSETH</name>
<organism evidence="1 2">
    <name type="scientific">Pseudonocardia thermophila</name>
    <dbReference type="NCBI Taxonomy" id="1848"/>
    <lineage>
        <taxon>Bacteria</taxon>
        <taxon>Bacillati</taxon>
        <taxon>Actinomycetota</taxon>
        <taxon>Actinomycetes</taxon>
        <taxon>Pseudonocardiales</taxon>
        <taxon>Pseudonocardiaceae</taxon>
        <taxon>Pseudonocardia</taxon>
    </lineage>
</organism>
<protein>
    <submittedName>
        <fullName evidence="1">Uncharacterized protein</fullName>
    </submittedName>
</protein>
<dbReference type="Proteomes" id="UP000184363">
    <property type="component" value="Unassembled WGS sequence"/>
</dbReference>
<evidence type="ECO:0000313" key="1">
    <source>
        <dbReference type="EMBL" id="SHK96522.1"/>
    </source>
</evidence>
<gene>
    <name evidence="1" type="ORF">SAMN05443637_11573</name>
</gene>
<dbReference type="EMBL" id="FRAP01000015">
    <property type="protein sequence ID" value="SHK96522.1"/>
    <property type="molecule type" value="Genomic_DNA"/>
</dbReference>